<dbReference type="PANTHER" id="PTHR31118:SF32">
    <property type="entry name" value="KYNURENINE FORMAMIDASE"/>
    <property type="match status" value="1"/>
</dbReference>
<dbReference type="EC" id="3.5.1.9" evidence="4"/>
<dbReference type="AlphaFoldDB" id="A0A1Q2KWD9"/>
<dbReference type="EMBL" id="CP019640">
    <property type="protein sequence ID" value="AQQ52535.1"/>
    <property type="molecule type" value="Genomic_DNA"/>
</dbReference>
<sequence length="206" mass="22763">MKIWDITMQLSDRTAEWPGDIPFSYQTTATIEQTGSVNVGEIHMSTHNGTHIDAPFHYDNKGIKVHELPLDIYIGKTAVVDVTGEKRITDRHLTAAAGKGVTAIFLKTGGWPDRSKFPSDYPVYDDSIAAWMEENKVLLLGVETPSVDPETSKDLPMHQAMNKHKRFILEGIVLDEVPAGIYEYAALPLNIAGSDGSPVRAVLFEK</sequence>
<comment type="catalytic activity">
    <reaction evidence="10">
        <text>N-formyl-L-kynurenine + H2O = L-kynurenine + formate + H(+)</text>
        <dbReference type="Rhea" id="RHEA:13009"/>
        <dbReference type="ChEBI" id="CHEBI:15377"/>
        <dbReference type="ChEBI" id="CHEBI:15378"/>
        <dbReference type="ChEBI" id="CHEBI:15740"/>
        <dbReference type="ChEBI" id="CHEBI:57959"/>
        <dbReference type="ChEBI" id="CHEBI:58629"/>
        <dbReference type="EC" id="3.5.1.9"/>
    </reaction>
</comment>
<evidence type="ECO:0000256" key="4">
    <source>
        <dbReference type="ARBA" id="ARBA00012930"/>
    </source>
</evidence>
<keyword evidence="8" id="KW-0862">Zinc</keyword>
<comment type="subunit">
    <text evidence="3">Homodimer.</text>
</comment>
<protein>
    <recommendedName>
        <fullName evidence="5">Kynurenine formamidase</fullName>
        <ecNumber evidence="4">3.5.1.9</ecNumber>
    </recommendedName>
</protein>
<dbReference type="KEGG" id="pmar:B0X71_05115"/>
<dbReference type="GO" id="GO:0004061">
    <property type="term" value="F:arylformamidase activity"/>
    <property type="evidence" value="ECO:0007669"/>
    <property type="project" value="UniProtKB-EC"/>
</dbReference>
<keyword evidence="6" id="KW-0479">Metal-binding</keyword>
<evidence type="ECO:0000256" key="9">
    <source>
        <dbReference type="ARBA" id="ARBA00023079"/>
    </source>
</evidence>
<gene>
    <name evidence="12" type="ORF">B0X71_05115</name>
</gene>
<keyword evidence="9" id="KW-0823">Tryptophan catabolism</keyword>
<dbReference type="OrthoDB" id="9796085at2"/>
<comment type="function">
    <text evidence="2">Catalyzes the hydrolysis of N-formyl-L-kynurenine to L-kynurenine, the second step in the kynurenine pathway of tryptophan degradation.</text>
</comment>
<evidence type="ECO:0000256" key="3">
    <source>
        <dbReference type="ARBA" id="ARBA00011738"/>
    </source>
</evidence>
<dbReference type="PANTHER" id="PTHR31118">
    <property type="entry name" value="CYCLASE-LIKE PROTEIN 2"/>
    <property type="match status" value="1"/>
</dbReference>
<keyword evidence="13" id="KW-1185">Reference proteome</keyword>
<dbReference type="SUPFAM" id="SSF102198">
    <property type="entry name" value="Putative cyclase"/>
    <property type="match status" value="1"/>
</dbReference>
<dbReference type="GO" id="GO:0019441">
    <property type="term" value="P:L-tryptophan catabolic process to kynurenine"/>
    <property type="evidence" value="ECO:0007669"/>
    <property type="project" value="InterPro"/>
</dbReference>
<name>A0A1Q2KWD9_9BACL</name>
<dbReference type="Gene3D" id="3.50.30.50">
    <property type="entry name" value="Putative cyclase"/>
    <property type="match status" value="1"/>
</dbReference>
<proteinExistence type="predicted"/>
<keyword evidence="7" id="KW-0378">Hydrolase</keyword>
<dbReference type="FunFam" id="3.50.30.50:FF:000001">
    <property type="entry name" value="Kynurenine formamidase"/>
    <property type="match status" value="1"/>
</dbReference>
<comment type="pathway">
    <text evidence="11">Amino-acid degradation; L-tryptophan degradation via kynurenine pathway; L-kynurenine from L-tryptophan: step 2/2.</text>
</comment>
<dbReference type="RefSeq" id="WP_077588419.1">
    <property type="nucleotide sequence ID" value="NZ_CP019640.1"/>
</dbReference>
<organism evidence="12 13">
    <name type="scientific">Planococcus lenghuensis</name>
    <dbReference type="NCBI Taxonomy" id="2213202"/>
    <lineage>
        <taxon>Bacteria</taxon>
        <taxon>Bacillati</taxon>
        <taxon>Bacillota</taxon>
        <taxon>Bacilli</taxon>
        <taxon>Bacillales</taxon>
        <taxon>Caryophanaceae</taxon>
        <taxon>Planococcus</taxon>
    </lineage>
</organism>
<evidence type="ECO:0000313" key="12">
    <source>
        <dbReference type="EMBL" id="AQQ52535.1"/>
    </source>
</evidence>
<comment type="cofactor">
    <cofactor evidence="1">
        <name>Zn(2+)</name>
        <dbReference type="ChEBI" id="CHEBI:29105"/>
    </cofactor>
</comment>
<evidence type="ECO:0000256" key="6">
    <source>
        <dbReference type="ARBA" id="ARBA00022723"/>
    </source>
</evidence>
<reference evidence="12 13" key="1">
    <citation type="submission" date="2017-02" db="EMBL/GenBank/DDBJ databases">
        <title>The complete genomic sequence of a novel cold adapted crude oil-degrading bacterium Planococcus qaidamina Y42.</title>
        <authorList>
            <person name="Yang R."/>
        </authorList>
    </citation>
    <scope>NUCLEOTIDE SEQUENCE [LARGE SCALE GENOMIC DNA]</scope>
    <source>
        <strain evidence="12 13">Y42</strain>
    </source>
</reference>
<evidence type="ECO:0000256" key="10">
    <source>
        <dbReference type="ARBA" id="ARBA00048496"/>
    </source>
</evidence>
<dbReference type="InterPro" id="IPR037175">
    <property type="entry name" value="KFase_sf"/>
</dbReference>
<evidence type="ECO:0000256" key="7">
    <source>
        <dbReference type="ARBA" id="ARBA00022801"/>
    </source>
</evidence>
<dbReference type="InterPro" id="IPR007325">
    <property type="entry name" value="KFase/CYL"/>
</dbReference>
<dbReference type="GO" id="GO:0046872">
    <property type="term" value="F:metal ion binding"/>
    <property type="evidence" value="ECO:0007669"/>
    <property type="project" value="UniProtKB-KW"/>
</dbReference>
<evidence type="ECO:0000256" key="8">
    <source>
        <dbReference type="ARBA" id="ARBA00022833"/>
    </source>
</evidence>
<dbReference type="Proteomes" id="UP000188184">
    <property type="component" value="Chromosome"/>
</dbReference>
<evidence type="ECO:0000256" key="5">
    <source>
        <dbReference type="ARBA" id="ARBA00014889"/>
    </source>
</evidence>
<evidence type="ECO:0000313" key="13">
    <source>
        <dbReference type="Proteomes" id="UP000188184"/>
    </source>
</evidence>
<evidence type="ECO:0000256" key="1">
    <source>
        <dbReference type="ARBA" id="ARBA00001947"/>
    </source>
</evidence>
<dbReference type="Pfam" id="PF04199">
    <property type="entry name" value="Cyclase"/>
    <property type="match status" value="1"/>
</dbReference>
<evidence type="ECO:0000256" key="2">
    <source>
        <dbReference type="ARBA" id="ARBA00002204"/>
    </source>
</evidence>
<accession>A0A1Q2KWD9</accession>
<evidence type="ECO:0000256" key="11">
    <source>
        <dbReference type="ARBA" id="ARBA00060547"/>
    </source>
</evidence>